<sequence length="184" mass="21361">MNYSFFQKSEENVYVFDLYQQYIIIVCILKYPLQVATPKQSAVKQQLVIYIFNGIQLTYEHEIALRDQPSKFAVLLTPEKQFRNPASNTQIERIISSGTPLLCLYQTQLVQNIFLKTRKNILLIVLQLQHFTANITFQGHVNLKTKCIFILRQMLVQQTCLQGIRENGSEPLQMVGLRGNHKIN</sequence>
<accession>V6LBN8</accession>
<reference evidence="1" key="1">
    <citation type="journal article" date="2014" name="PLoS Genet.">
        <title>The Genome of Spironucleus salmonicida Highlights a Fish Pathogen Adapted to Fluctuating Environments.</title>
        <authorList>
            <person name="Xu F."/>
            <person name="Jerlstrom-Hultqvist J."/>
            <person name="Einarsson E."/>
            <person name="Astvaldsson A."/>
            <person name="Svard S.G."/>
            <person name="Andersson J.O."/>
        </authorList>
    </citation>
    <scope>NUCLEOTIDE SEQUENCE</scope>
</reference>
<gene>
    <name evidence="1" type="ORF">SS50377_18729</name>
</gene>
<name>V6LBN8_9EUKA</name>
<proteinExistence type="predicted"/>
<dbReference type="AlphaFoldDB" id="V6LBN8"/>
<dbReference type="VEuPathDB" id="GiardiaDB:SS50377_25222"/>
<evidence type="ECO:0000313" key="1">
    <source>
        <dbReference type="EMBL" id="EST41890.1"/>
    </source>
</evidence>
<protein>
    <submittedName>
        <fullName evidence="1">Uncharacterized protein</fullName>
    </submittedName>
</protein>
<dbReference type="EMBL" id="KI546167">
    <property type="protein sequence ID" value="EST41890.1"/>
    <property type="molecule type" value="Genomic_DNA"/>
</dbReference>
<organism evidence="1">
    <name type="scientific">Spironucleus salmonicida</name>
    <dbReference type="NCBI Taxonomy" id="348837"/>
    <lineage>
        <taxon>Eukaryota</taxon>
        <taxon>Metamonada</taxon>
        <taxon>Diplomonadida</taxon>
        <taxon>Hexamitidae</taxon>
        <taxon>Hexamitinae</taxon>
        <taxon>Spironucleus</taxon>
    </lineage>
</organism>